<accession>A0AAD9N7G0</accession>
<keyword evidence="3" id="KW-1185">Reference proteome</keyword>
<dbReference type="AlphaFoldDB" id="A0AAD9N7G0"/>
<dbReference type="GO" id="GO:0003824">
    <property type="term" value="F:catalytic activity"/>
    <property type="evidence" value="ECO:0007669"/>
    <property type="project" value="InterPro"/>
</dbReference>
<protein>
    <recommendedName>
        <fullName evidence="1">Endonuclease/exonuclease/phosphatase domain-containing protein</fullName>
    </recommendedName>
</protein>
<gene>
    <name evidence="2" type="ORF">LSH36_143g04024</name>
</gene>
<sequence length="121" mass="13301">TDAHGGVLLVIKKDLNSRDVNLKKDANRVAPDTEIVFEKFKNKKKGSILLGCCYRPPSSDLSYANSLTNSIRSLTQPNPSSIVSTGGDFNLPDIQWEDSNGHSNTKSINETFLTTFQDLSL</sequence>
<name>A0AAD9N7G0_9ANNE</name>
<dbReference type="PANTHER" id="PTHR33395:SF22">
    <property type="entry name" value="REVERSE TRANSCRIPTASE DOMAIN-CONTAINING PROTEIN"/>
    <property type="match status" value="1"/>
</dbReference>
<organism evidence="2 3">
    <name type="scientific">Paralvinella palmiformis</name>
    <dbReference type="NCBI Taxonomy" id="53620"/>
    <lineage>
        <taxon>Eukaryota</taxon>
        <taxon>Metazoa</taxon>
        <taxon>Spiralia</taxon>
        <taxon>Lophotrochozoa</taxon>
        <taxon>Annelida</taxon>
        <taxon>Polychaeta</taxon>
        <taxon>Sedentaria</taxon>
        <taxon>Canalipalpata</taxon>
        <taxon>Terebellida</taxon>
        <taxon>Terebelliformia</taxon>
        <taxon>Alvinellidae</taxon>
        <taxon>Paralvinella</taxon>
    </lineage>
</organism>
<dbReference type="Gene3D" id="3.60.10.10">
    <property type="entry name" value="Endonuclease/exonuclease/phosphatase"/>
    <property type="match status" value="1"/>
</dbReference>
<dbReference type="PANTHER" id="PTHR33395">
    <property type="entry name" value="TRANSCRIPTASE, PUTATIVE-RELATED-RELATED"/>
    <property type="match status" value="1"/>
</dbReference>
<dbReference type="InterPro" id="IPR005135">
    <property type="entry name" value="Endo/exonuclease/phosphatase"/>
</dbReference>
<dbReference type="GO" id="GO:0031012">
    <property type="term" value="C:extracellular matrix"/>
    <property type="evidence" value="ECO:0007669"/>
    <property type="project" value="TreeGrafter"/>
</dbReference>
<evidence type="ECO:0000313" key="3">
    <source>
        <dbReference type="Proteomes" id="UP001208570"/>
    </source>
</evidence>
<feature type="domain" description="Endonuclease/exonuclease/phosphatase" evidence="1">
    <location>
        <begin position="49"/>
        <end position="113"/>
    </location>
</feature>
<dbReference type="GO" id="GO:0007508">
    <property type="term" value="P:larval heart development"/>
    <property type="evidence" value="ECO:0007669"/>
    <property type="project" value="TreeGrafter"/>
</dbReference>
<feature type="non-terminal residue" evidence="2">
    <location>
        <position position="1"/>
    </location>
</feature>
<dbReference type="GO" id="GO:0061343">
    <property type="term" value="P:cell adhesion involved in heart morphogenesis"/>
    <property type="evidence" value="ECO:0007669"/>
    <property type="project" value="TreeGrafter"/>
</dbReference>
<comment type="caution">
    <text evidence="2">The sequence shown here is derived from an EMBL/GenBank/DDBJ whole genome shotgun (WGS) entry which is preliminary data.</text>
</comment>
<evidence type="ECO:0000313" key="2">
    <source>
        <dbReference type="EMBL" id="KAK2159937.1"/>
    </source>
</evidence>
<dbReference type="SUPFAM" id="SSF56219">
    <property type="entry name" value="DNase I-like"/>
    <property type="match status" value="1"/>
</dbReference>
<reference evidence="2" key="1">
    <citation type="journal article" date="2023" name="Mol. Biol. Evol.">
        <title>Third-Generation Sequencing Reveals the Adaptive Role of the Epigenome in Three Deep-Sea Polychaetes.</title>
        <authorList>
            <person name="Perez M."/>
            <person name="Aroh O."/>
            <person name="Sun Y."/>
            <person name="Lan Y."/>
            <person name="Juniper S.K."/>
            <person name="Young C.R."/>
            <person name="Angers B."/>
            <person name="Qian P.Y."/>
        </authorList>
    </citation>
    <scope>NUCLEOTIDE SEQUENCE</scope>
    <source>
        <strain evidence="2">P08H-3</strain>
    </source>
</reference>
<dbReference type="Pfam" id="PF14529">
    <property type="entry name" value="Exo_endo_phos_2"/>
    <property type="match status" value="1"/>
</dbReference>
<evidence type="ECO:0000259" key="1">
    <source>
        <dbReference type="Pfam" id="PF14529"/>
    </source>
</evidence>
<dbReference type="EMBL" id="JAODUP010000143">
    <property type="protein sequence ID" value="KAK2159937.1"/>
    <property type="molecule type" value="Genomic_DNA"/>
</dbReference>
<proteinExistence type="predicted"/>
<dbReference type="InterPro" id="IPR036691">
    <property type="entry name" value="Endo/exonu/phosph_ase_sf"/>
</dbReference>
<dbReference type="Proteomes" id="UP001208570">
    <property type="component" value="Unassembled WGS sequence"/>
</dbReference>